<dbReference type="Pfam" id="PF24355">
    <property type="entry name" value="DUF7514"/>
    <property type="match status" value="1"/>
</dbReference>
<feature type="compositionally biased region" description="Polar residues" evidence="1">
    <location>
        <begin position="413"/>
        <end position="433"/>
    </location>
</feature>
<accession>A0A9W4HA96</accession>
<feature type="compositionally biased region" description="Polar residues" evidence="1">
    <location>
        <begin position="195"/>
        <end position="204"/>
    </location>
</feature>
<evidence type="ECO:0000313" key="4">
    <source>
        <dbReference type="Proteomes" id="UP001153618"/>
    </source>
</evidence>
<reference evidence="3" key="1">
    <citation type="submission" date="2021-07" db="EMBL/GenBank/DDBJ databases">
        <authorList>
            <person name="Branca A.L. A."/>
        </authorList>
    </citation>
    <scope>NUCLEOTIDE SEQUENCE</scope>
</reference>
<keyword evidence="4" id="KW-1185">Reference proteome</keyword>
<dbReference type="EMBL" id="CAJVOS010000007">
    <property type="protein sequence ID" value="CAG7947967.1"/>
    <property type="molecule type" value="Genomic_DNA"/>
</dbReference>
<evidence type="ECO:0000256" key="1">
    <source>
        <dbReference type="SAM" id="MobiDB-lite"/>
    </source>
</evidence>
<name>A0A9W4HA96_PENOL</name>
<comment type="caution">
    <text evidence="3">The sequence shown here is derived from an EMBL/GenBank/DDBJ whole genome shotgun (WGS) entry which is preliminary data.</text>
</comment>
<proteinExistence type="predicted"/>
<dbReference type="PANTHER" id="PTHR39611:SF1">
    <property type="entry name" value="HYDROXYPROLINE-RICH GLYCOPROTEIN DZ-HRGP"/>
    <property type="match status" value="1"/>
</dbReference>
<feature type="compositionally biased region" description="Polar residues" evidence="1">
    <location>
        <begin position="83"/>
        <end position="94"/>
    </location>
</feature>
<feature type="compositionally biased region" description="Basic and acidic residues" evidence="1">
    <location>
        <begin position="547"/>
        <end position="566"/>
    </location>
</feature>
<feature type="domain" description="DUF7514" evidence="2">
    <location>
        <begin position="230"/>
        <end position="393"/>
    </location>
</feature>
<feature type="compositionally biased region" description="Basic and acidic residues" evidence="1">
    <location>
        <begin position="619"/>
        <end position="631"/>
    </location>
</feature>
<feature type="region of interest" description="Disordered" evidence="1">
    <location>
        <begin position="1"/>
        <end position="94"/>
    </location>
</feature>
<dbReference type="OrthoDB" id="5413703at2759"/>
<feature type="region of interest" description="Disordered" evidence="1">
    <location>
        <begin position="113"/>
        <end position="216"/>
    </location>
</feature>
<evidence type="ECO:0000313" key="3">
    <source>
        <dbReference type="EMBL" id="CAG7947967.1"/>
    </source>
</evidence>
<feature type="compositionally biased region" description="Basic and acidic residues" evidence="1">
    <location>
        <begin position="521"/>
        <end position="537"/>
    </location>
</feature>
<feature type="compositionally biased region" description="Low complexity" evidence="1">
    <location>
        <begin position="492"/>
        <end position="517"/>
    </location>
</feature>
<organism evidence="3 4">
    <name type="scientific">Penicillium olsonii</name>
    <dbReference type="NCBI Taxonomy" id="99116"/>
    <lineage>
        <taxon>Eukaryota</taxon>
        <taxon>Fungi</taxon>
        <taxon>Dikarya</taxon>
        <taxon>Ascomycota</taxon>
        <taxon>Pezizomycotina</taxon>
        <taxon>Eurotiomycetes</taxon>
        <taxon>Eurotiomycetidae</taxon>
        <taxon>Eurotiales</taxon>
        <taxon>Aspergillaceae</taxon>
        <taxon>Penicillium</taxon>
    </lineage>
</organism>
<dbReference type="Proteomes" id="UP001153618">
    <property type="component" value="Unassembled WGS sequence"/>
</dbReference>
<dbReference type="AlphaFoldDB" id="A0A9W4HA96"/>
<dbReference type="InterPro" id="IPR055936">
    <property type="entry name" value="DUF7514"/>
</dbReference>
<feature type="compositionally biased region" description="Pro residues" evidence="1">
    <location>
        <begin position="180"/>
        <end position="189"/>
    </location>
</feature>
<feature type="region of interest" description="Disordered" evidence="1">
    <location>
        <begin position="410"/>
        <end position="631"/>
    </location>
</feature>
<protein>
    <recommendedName>
        <fullName evidence="2">DUF7514 domain-containing protein</fullName>
    </recommendedName>
</protein>
<sequence length="631" mass="70699">MAYDGYYANQYQPGNMDPNANEHGYPQAQYPYYEPDRLSMPQPQMPAGLPTNPTPEPYSYPEPQRFPQPYQPSSGHIDDAVNSAVNNSGSTGYLSPEVLSQITATVIQQLKTTGLDNNLQGSGAPPPRSQSQQPPWQTDSRPHAESPPIVPPRSNSIPPPSSLPTNAHNHQPYVSDYEPRPSPKPTPPPADRRASVSSQGSTRSHMARPRPPDRDVTVVEMTTLEKIWGSLFAEDKRTLTTRGSQFLRGIAIHLIEDYEPKNSIVIVPEKMQKFYLDTHDPDDPYPWQDIFDDRTSSMSRLFRETKVEHHLVQKNGDLSERPDVPGLTPKGFEQWATLMILSNPNREYERLAKAVLNMPISNADDRKERFPKNLPRRLFPDVPDLDLRERVEDHIIKHCGVDLPYITAEERSQAAQPQTRRSPTIHSPPTQRAHSYERGRPSRPTPKPAAPEATPAMIDDEDIPIAPGPIERERKPYSAAPGRGKTYDEPGSSSASGSFSTSRPSASASATSSSETTPKPQRSEYDRDSLYARDKYSHGSRSSSRSVHRDGYRHSESDLTRDREPRYAGLSSQDLPYMESPVSVDDEARRFHHRGGSRGADEDYYRSGALGGHGSSYGYDKHYMNDRLSRG</sequence>
<gene>
    <name evidence="3" type="ORF">POLS_LOCUS361</name>
</gene>
<evidence type="ECO:0000259" key="2">
    <source>
        <dbReference type="Pfam" id="PF24355"/>
    </source>
</evidence>
<feature type="compositionally biased region" description="Pro residues" evidence="1">
    <location>
        <begin position="52"/>
        <end position="70"/>
    </location>
</feature>
<dbReference type="PANTHER" id="PTHR39611">
    <property type="entry name" value="HYDROXYPROLINE-RICH GLYCOPROTEIN DZ-HRGP-RELATED"/>
    <property type="match status" value="1"/>
</dbReference>